<dbReference type="AlphaFoldDB" id="A0A7I7ST94"/>
<dbReference type="KEGG" id="msar:MSAR_33530"/>
<name>A0A7I7ST94_9MYCO</name>
<dbReference type="Proteomes" id="UP000466445">
    <property type="component" value="Chromosome"/>
</dbReference>
<evidence type="ECO:0000313" key="2">
    <source>
        <dbReference type="Proteomes" id="UP000466445"/>
    </source>
</evidence>
<accession>A0A7I7ST94</accession>
<dbReference type="RefSeq" id="WP_220096759.1">
    <property type="nucleotide sequence ID" value="NZ_AP022595.1"/>
</dbReference>
<gene>
    <name evidence="1" type="ORF">MSAR_33530</name>
</gene>
<proteinExistence type="predicted"/>
<dbReference type="EMBL" id="AP022595">
    <property type="protein sequence ID" value="BBY60217.1"/>
    <property type="molecule type" value="Genomic_DNA"/>
</dbReference>
<evidence type="ECO:0000313" key="1">
    <source>
        <dbReference type="EMBL" id="BBY60217.1"/>
    </source>
</evidence>
<keyword evidence="2" id="KW-1185">Reference proteome</keyword>
<organism evidence="1 2">
    <name type="scientific">Mycolicibacterium sarraceniae</name>
    <dbReference type="NCBI Taxonomy" id="1534348"/>
    <lineage>
        <taxon>Bacteria</taxon>
        <taxon>Bacillati</taxon>
        <taxon>Actinomycetota</taxon>
        <taxon>Actinomycetes</taxon>
        <taxon>Mycobacteriales</taxon>
        <taxon>Mycobacteriaceae</taxon>
        <taxon>Mycolicibacterium</taxon>
    </lineage>
</organism>
<reference evidence="1 2" key="1">
    <citation type="journal article" date="2019" name="Emerg. Microbes Infect.">
        <title>Comprehensive subspecies identification of 175 nontuberculous mycobacteria species based on 7547 genomic profiles.</title>
        <authorList>
            <person name="Matsumoto Y."/>
            <person name="Kinjo T."/>
            <person name="Motooka D."/>
            <person name="Nabeya D."/>
            <person name="Jung N."/>
            <person name="Uechi K."/>
            <person name="Horii T."/>
            <person name="Iida T."/>
            <person name="Fujita J."/>
            <person name="Nakamura S."/>
        </authorList>
    </citation>
    <scope>NUCLEOTIDE SEQUENCE [LARGE SCALE GENOMIC DNA]</scope>
    <source>
        <strain evidence="1 2">JCM 30395</strain>
    </source>
</reference>
<sequence>MTTKYPVDSTAHTCCRGIGRHARDCTTPSEVVGARCDGEPPQQEGGTMTALTTPDNATTWRDFAEQLPPHVIQRFERHELLTELHGPLAFPGEDPTEVIRKDRQMLFEEARNQVSFAHVALPAAATGCADLWNDDGDGNWSRVVDGRSRSTGPLSVSIGGVQSADGSVRWWVTAYAKDDEVTPEQIREYAVMLTDTADEFERLTT</sequence>
<protein>
    <submittedName>
        <fullName evidence="1">Uncharacterized protein</fullName>
    </submittedName>
</protein>